<keyword evidence="2" id="KW-0456">Lyase</keyword>
<keyword evidence="4" id="KW-1185">Reference proteome</keyword>
<dbReference type="PANTHER" id="PTHR35201">
    <property type="entry name" value="TERPENE SYNTHASE"/>
    <property type="match status" value="1"/>
</dbReference>
<evidence type="ECO:0000256" key="2">
    <source>
        <dbReference type="RuleBase" id="RU366034"/>
    </source>
</evidence>
<dbReference type="SUPFAM" id="SSF48576">
    <property type="entry name" value="Terpenoid synthases"/>
    <property type="match status" value="1"/>
</dbReference>
<reference evidence="3" key="1">
    <citation type="submission" date="2024-02" db="EMBL/GenBank/DDBJ databases">
        <authorList>
            <consortium name="ELIXIR-Norway"/>
            <consortium name="Elixir Norway"/>
        </authorList>
    </citation>
    <scope>NUCLEOTIDE SEQUENCE</scope>
</reference>
<dbReference type="EMBL" id="OZ019909">
    <property type="protein sequence ID" value="CAK9209470.1"/>
    <property type="molecule type" value="Genomic_DNA"/>
</dbReference>
<dbReference type="Gene3D" id="1.10.600.10">
    <property type="entry name" value="Farnesyl Diphosphate Synthase"/>
    <property type="match status" value="1"/>
</dbReference>
<protein>
    <recommendedName>
        <fullName evidence="2">Terpene synthase</fullName>
        <ecNumber evidence="2">4.2.3.-</ecNumber>
    </recommendedName>
</protein>
<dbReference type="InterPro" id="IPR008949">
    <property type="entry name" value="Isoprenoid_synthase_dom_sf"/>
</dbReference>
<name>A0ABP0TZY3_9BRYO</name>
<dbReference type="SFLD" id="SFLDG01020">
    <property type="entry name" value="Terpene_Cyclase_Like_2"/>
    <property type="match status" value="1"/>
</dbReference>
<comment type="cofactor">
    <cofactor evidence="2">
        <name>Mg(2+)</name>
        <dbReference type="ChEBI" id="CHEBI:18420"/>
    </cofactor>
</comment>
<dbReference type="Proteomes" id="UP001497512">
    <property type="component" value="Chromosome 17"/>
</dbReference>
<sequence>MAALLLHVTSSIMGAAHNGRPAVCAHHKHVLLQGLKLHNSSLQASRLTAFSKFKCMTASGSNSANSSVILATSNLHAGHNSQANHDTHMVDGISNGSPWVGHDTQADHNMKELVERQRQQAVLDFVVPDFNPPFPLKLNPGLEEANKAALKWASHYFESLMSPENFQALFYKANPHMLAGLCYPNAPISRLEFGIEFVTWLYVLDDESIQYQKRSWEESIQMQLEIQAVIMSAFPQDQSLRENLVECVNSELGRFEILKDFVDNVVAQATIRHQLGAEYDEHISPIAAALGDWWTRVLAIMPKEWSIRFGKVLQQSAFAHFLESHNLHHKIFSSAATYILERRKSGLAPSCIHLQELLQDVLIPDSIYECPPMQRLLDAAIDAICWNNDIWSFKKEFMAGEEMANLVFLISKEEGCSFNKAAEIVTEMTMDKCKEMQLAAIELKEYGKIHDLTTMEEVAIEEYISCCNHWISGTHMFHSQSSRFKLVHA</sequence>
<evidence type="ECO:0000313" key="4">
    <source>
        <dbReference type="Proteomes" id="UP001497512"/>
    </source>
</evidence>
<proteinExistence type="inferred from homology"/>
<comment type="similarity">
    <text evidence="1 2">Belongs to the terpene synthase family.</text>
</comment>
<dbReference type="SFLD" id="SFLDS00005">
    <property type="entry name" value="Isoprenoid_Synthase_Type_I"/>
    <property type="match status" value="1"/>
</dbReference>
<keyword evidence="2" id="KW-0460">Magnesium</keyword>
<gene>
    <name evidence="3" type="ORF">CSSPTR1EN2_LOCUS9759</name>
</gene>
<accession>A0ABP0TZY3</accession>
<dbReference type="PANTHER" id="PTHR35201:SF4">
    <property type="entry name" value="BETA-PINACENE SYNTHASE-RELATED"/>
    <property type="match status" value="1"/>
</dbReference>
<evidence type="ECO:0000313" key="3">
    <source>
        <dbReference type="EMBL" id="CAK9209470.1"/>
    </source>
</evidence>
<dbReference type="InterPro" id="IPR034686">
    <property type="entry name" value="Terpene_cyclase-like_2"/>
</dbReference>
<evidence type="ECO:0000256" key="1">
    <source>
        <dbReference type="ARBA" id="ARBA00006333"/>
    </source>
</evidence>
<organism evidence="3 4">
    <name type="scientific">Sphagnum troendelagicum</name>
    <dbReference type="NCBI Taxonomy" id="128251"/>
    <lineage>
        <taxon>Eukaryota</taxon>
        <taxon>Viridiplantae</taxon>
        <taxon>Streptophyta</taxon>
        <taxon>Embryophyta</taxon>
        <taxon>Bryophyta</taxon>
        <taxon>Sphagnophytina</taxon>
        <taxon>Sphagnopsida</taxon>
        <taxon>Sphagnales</taxon>
        <taxon>Sphagnaceae</taxon>
        <taxon>Sphagnum</taxon>
    </lineage>
</organism>
<dbReference type="Pfam" id="PF19086">
    <property type="entry name" value="Terpene_syn_C_2"/>
    <property type="match status" value="1"/>
</dbReference>
<keyword evidence="2" id="KW-0479">Metal-binding</keyword>
<dbReference type="EC" id="4.2.3.-" evidence="2"/>